<dbReference type="EnsemblBacteria" id="ABM80153">
    <property type="protein sequence ID" value="ABM80153"/>
    <property type="gene ID" value="Hbut_0281"/>
</dbReference>
<keyword evidence="2" id="KW-1185">Reference proteome</keyword>
<gene>
    <name evidence="1" type="ordered locus">Hbut_0281</name>
</gene>
<dbReference type="eggNOG" id="arCOG04321">
    <property type="taxonomic scope" value="Archaea"/>
</dbReference>
<dbReference type="InterPro" id="IPR007841">
    <property type="entry name" value="UPF0210"/>
</dbReference>
<dbReference type="RefSeq" id="WP_011821471.1">
    <property type="nucleotide sequence ID" value="NC_008818.1"/>
</dbReference>
<dbReference type="OrthoDB" id="36493at2157"/>
<dbReference type="AlphaFoldDB" id="A2BJJ2"/>
<dbReference type="EMBL" id="CP000493">
    <property type="protein sequence ID" value="ABM80153.1"/>
    <property type="molecule type" value="Genomic_DNA"/>
</dbReference>
<proteinExistence type="predicted"/>
<dbReference type="STRING" id="415426.Hbut_0281"/>
<protein>
    <submittedName>
        <fullName evidence="1">Conserved crenarchaeal protein</fullName>
    </submittedName>
</protein>
<dbReference type="PANTHER" id="PTHR37560:SF2">
    <property type="entry name" value="DUF711 DOMAIN-CONTAINING PROTEIN"/>
    <property type="match status" value="1"/>
</dbReference>
<sequence>MAGYKPRIRSVTLHAIVDDWESWEDIAKTLTRATRTARRLRAIFEETTGLEVWTVRVALPPMGRRRSYVDSLVEALKRAELDKDILYAVYHRDAYSADVDEVKKVLSVAGNVYASVSAPEPMPEAVKLLHGLALLGPDMSARVAVTVPDHVETPYFPAAATLSSTPGISVALLYPGLLRGRDWAEALVDLLEAVSRVEDAAARAAEEFDLDFYGVDLSLSPWMEDSVAAVVEETLDDRIGAPGTMSVIAALESFIEEACEETMCTGFNQVMLPVAEDNILKQRVGEGAITLRDLLTYTYACIAGLDLPVVPRQDWSETLAARIINELAAASYRKGAPLGARVIVADAEPGSNVELPRFGKTPVIRIQ</sequence>
<dbReference type="Proteomes" id="UP000002593">
    <property type="component" value="Chromosome"/>
</dbReference>
<evidence type="ECO:0000313" key="1">
    <source>
        <dbReference type="EMBL" id="ABM80153.1"/>
    </source>
</evidence>
<dbReference type="HOGENOM" id="CLU_064235_0_0_2"/>
<dbReference type="GeneID" id="4782616"/>
<dbReference type="SUPFAM" id="SSF51998">
    <property type="entry name" value="PFL-like glycyl radical enzymes"/>
    <property type="match status" value="1"/>
</dbReference>
<dbReference type="Pfam" id="PF05167">
    <property type="entry name" value="DUF711"/>
    <property type="match status" value="1"/>
</dbReference>
<dbReference type="Gene3D" id="3.20.70.20">
    <property type="match status" value="1"/>
</dbReference>
<evidence type="ECO:0000313" key="2">
    <source>
        <dbReference type="Proteomes" id="UP000002593"/>
    </source>
</evidence>
<organism evidence="1 2">
    <name type="scientific">Hyperthermus butylicus (strain DSM 5456 / JCM 9403 / PLM1-5)</name>
    <dbReference type="NCBI Taxonomy" id="415426"/>
    <lineage>
        <taxon>Archaea</taxon>
        <taxon>Thermoproteota</taxon>
        <taxon>Thermoprotei</taxon>
        <taxon>Desulfurococcales</taxon>
        <taxon>Pyrodictiaceae</taxon>
        <taxon>Hyperthermus</taxon>
    </lineage>
</organism>
<reference evidence="1 2" key="1">
    <citation type="journal article" date="2007" name="Archaea">
        <title>The genome of Hyperthermus butylicus: a sulfur-reducing, peptide fermenting, neutrophilic Crenarchaeote growing up to 108 degrees C.</title>
        <authorList>
            <person name="Brugger K."/>
            <person name="Chen L."/>
            <person name="Stark M."/>
            <person name="Zibat A."/>
            <person name="Redder P."/>
            <person name="Ruepp A."/>
            <person name="Awayez M."/>
            <person name="She Q."/>
            <person name="Garrett R.A."/>
            <person name="Klenk H.P."/>
        </authorList>
    </citation>
    <scope>NUCLEOTIDE SEQUENCE [LARGE SCALE GENOMIC DNA]</scope>
    <source>
        <strain evidence="2">DSM 5456 / JCM 9403 / PLM1-5</strain>
    </source>
</reference>
<dbReference type="KEGG" id="hbu:Hbut_0281"/>
<accession>A2BJJ2</accession>
<name>A2BJJ2_HYPBU</name>
<dbReference type="PANTHER" id="PTHR37560">
    <property type="entry name" value="UPF0210 PROTEIN SPR0218"/>
    <property type="match status" value="1"/>
</dbReference>